<dbReference type="InterPro" id="IPR020846">
    <property type="entry name" value="MFS_dom"/>
</dbReference>
<dbReference type="EMBL" id="CP042829">
    <property type="protein sequence ID" value="QFG03065.1"/>
    <property type="molecule type" value="Genomic_DNA"/>
</dbReference>
<evidence type="ECO:0000313" key="10">
    <source>
        <dbReference type="EMBL" id="QFG03065.1"/>
    </source>
</evidence>
<feature type="transmembrane region" description="Helical" evidence="8">
    <location>
        <begin position="262"/>
        <end position="285"/>
    </location>
</feature>
<feature type="compositionally biased region" description="Low complexity" evidence="7">
    <location>
        <begin position="437"/>
        <end position="448"/>
    </location>
</feature>
<feature type="transmembrane region" description="Helical" evidence="8">
    <location>
        <begin position="297"/>
        <end position="318"/>
    </location>
</feature>
<sequence>MLELPAPPAPAGGPFASLRYQQFRWLFASNIAFFFAMNGQFVVRSVLAYRLTGSELALGLINLVVAIPMLVVSPFGGVVADRVEKRRLIMTGQAVLVASELAVFVLLVLGLLEFWHLLAAVFVMGCTFPFIMPARQAIVASIVGRQGMANAMALQMGGMNAARVVGPVLAGFIIAVAGVRWVYAVAVTLYALAFFSMAHVHRAPPAEGARGRPVWSELLGGLRYAAGDPPVRALLVLSIIPILLAMPFQALLVVFADDVWHVGAGGLGVLQAAAGLGGIAGSFWVAFTSASPRKLRLMMSTLLAFAGSVLLFSISPWFLLALPLVFAADVFASAFTTTVNMLIQVLIPDEVRGRVMSLMMMTFGLTPLGTVPVSALAEALGAPAAVAVASVVTIALSLAVLAASRSLRGIDATVARALEAEAAAQPGFRPGMPPGAPAWAGRAPADAG</sequence>
<keyword evidence="6 8" id="KW-0472">Membrane</keyword>
<feature type="transmembrane region" description="Helical" evidence="8">
    <location>
        <begin position="355"/>
        <end position="376"/>
    </location>
</feature>
<organism evidence="10 11">
    <name type="scientific">Tepidiforma bonchosmolovskayae</name>
    <dbReference type="NCBI Taxonomy" id="2601677"/>
    <lineage>
        <taxon>Bacteria</taxon>
        <taxon>Bacillati</taxon>
        <taxon>Chloroflexota</taxon>
        <taxon>Tepidiformia</taxon>
        <taxon>Tepidiformales</taxon>
        <taxon>Tepidiformaceae</taxon>
        <taxon>Tepidiforma</taxon>
    </lineage>
</organism>
<keyword evidence="11" id="KW-1185">Reference proteome</keyword>
<evidence type="ECO:0000259" key="9">
    <source>
        <dbReference type="PROSITE" id="PS50850"/>
    </source>
</evidence>
<evidence type="ECO:0000256" key="3">
    <source>
        <dbReference type="ARBA" id="ARBA00022475"/>
    </source>
</evidence>
<dbReference type="InterPro" id="IPR036259">
    <property type="entry name" value="MFS_trans_sf"/>
</dbReference>
<evidence type="ECO:0000256" key="1">
    <source>
        <dbReference type="ARBA" id="ARBA00004651"/>
    </source>
</evidence>
<keyword evidence="5 8" id="KW-1133">Transmembrane helix</keyword>
<evidence type="ECO:0000256" key="4">
    <source>
        <dbReference type="ARBA" id="ARBA00022692"/>
    </source>
</evidence>
<evidence type="ECO:0000256" key="5">
    <source>
        <dbReference type="ARBA" id="ARBA00022989"/>
    </source>
</evidence>
<proteinExistence type="predicted"/>
<keyword evidence="4 8" id="KW-0812">Transmembrane</keyword>
<feature type="transmembrane region" description="Helical" evidence="8">
    <location>
        <begin position="233"/>
        <end position="256"/>
    </location>
</feature>
<evidence type="ECO:0000256" key="2">
    <source>
        <dbReference type="ARBA" id="ARBA00022448"/>
    </source>
</evidence>
<evidence type="ECO:0000256" key="6">
    <source>
        <dbReference type="ARBA" id="ARBA00023136"/>
    </source>
</evidence>
<accession>A0ABX6C1B3</accession>
<keyword evidence="2" id="KW-0813">Transport</keyword>
<evidence type="ECO:0000313" key="11">
    <source>
        <dbReference type="Proteomes" id="UP000326331"/>
    </source>
</evidence>
<dbReference type="Proteomes" id="UP000326331">
    <property type="component" value="Chromosome"/>
</dbReference>
<evidence type="ECO:0000256" key="8">
    <source>
        <dbReference type="SAM" id="Phobius"/>
    </source>
</evidence>
<feature type="domain" description="Major facilitator superfamily (MFS) profile" evidence="9">
    <location>
        <begin position="1"/>
        <end position="407"/>
    </location>
</feature>
<dbReference type="PANTHER" id="PTHR23513:SF11">
    <property type="entry name" value="STAPHYLOFERRIN A TRANSPORTER"/>
    <property type="match status" value="1"/>
</dbReference>
<dbReference type="PANTHER" id="PTHR23513">
    <property type="entry name" value="INTEGRAL MEMBRANE EFFLUX PROTEIN-RELATED"/>
    <property type="match status" value="1"/>
</dbReference>
<dbReference type="RefSeq" id="WP_158066982.1">
    <property type="nucleotide sequence ID" value="NZ_CP042829.1"/>
</dbReference>
<keyword evidence="3" id="KW-1003">Cell membrane</keyword>
<feature type="transmembrane region" description="Helical" evidence="8">
    <location>
        <begin position="153"/>
        <end position="175"/>
    </location>
</feature>
<feature type="transmembrane region" description="Helical" evidence="8">
    <location>
        <begin position="382"/>
        <end position="403"/>
    </location>
</feature>
<feature type="transmembrane region" description="Helical" evidence="8">
    <location>
        <begin position="324"/>
        <end position="343"/>
    </location>
</feature>
<feature type="transmembrane region" description="Helical" evidence="8">
    <location>
        <begin position="56"/>
        <end position="76"/>
    </location>
</feature>
<dbReference type="Pfam" id="PF05977">
    <property type="entry name" value="MFS_3"/>
    <property type="match status" value="1"/>
</dbReference>
<feature type="transmembrane region" description="Helical" evidence="8">
    <location>
        <begin position="25"/>
        <end position="44"/>
    </location>
</feature>
<reference evidence="10 11" key="1">
    <citation type="submission" date="2019-08" db="EMBL/GenBank/DDBJ databases">
        <authorList>
            <person name="Toschakov S.V."/>
        </authorList>
    </citation>
    <scope>NUCLEOTIDE SEQUENCE [LARGE SCALE GENOMIC DNA]</scope>
    <source>
        <strain evidence="10 11">3753O</strain>
    </source>
</reference>
<comment type="subcellular location">
    <subcellularLocation>
        <location evidence="1">Cell membrane</location>
        <topology evidence="1">Multi-pass membrane protein</topology>
    </subcellularLocation>
</comment>
<dbReference type="CDD" id="cd06173">
    <property type="entry name" value="MFS_MefA_like"/>
    <property type="match status" value="1"/>
</dbReference>
<dbReference type="SUPFAM" id="SSF103473">
    <property type="entry name" value="MFS general substrate transporter"/>
    <property type="match status" value="1"/>
</dbReference>
<gene>
    <name evidence="10" type="ORF">Tbon_07075</name>
</gene>
<reference evidence="10 11" key="2">
    <citation type="submission" date="2019-10" db="EMBL/GenBank/DDBJ databases">
        <title>Thermopilla bonchosmolovskayae gen. nov., sp. nov., a moderately thermophilic Chloroflexi bacterium from a Chukotka hot spring (Arctic, Russia), representing a novel classis Thermopillaia, which include previously uncultivated lineage OLB14.</title>
        <authorList>
            <person name="Kochetkova T.V."/>
            <person name="Zayulina K.S."/>
            <person name="Zhigarkov V.S."/>
            <person name="Minaev N.V."/>
            <person name="Novikov A."/>
            <person name="Toshchakov S.V."/>
            <person name="Elcheninov A.G."/>
            <person name="Kublanov I.V."/>
        </authorList>
    </citation>
    <scope>NUCLEOTIDE SEQUENCE [LARGE SCALE GENOMIC DNA]</scope>
    <source>
        <strain evidence="10 11">3753O</strain>
    </source>
</reference>
<feature type="region of interest" description="Disordered" evidence="7">
    <location>
        <begin position="426"/>
        <end position="448"/>
    </location>
</feature>
<protein>
    <submittedName>
        <fullName evidence="10">MFS transporter</fullName>
    </submittedName>
</protein>
<evidence type="ECO:0000256" key="7">
    <source>
        <dbReference type="SAM" id="MobiDB-lite"/>
    </source>
</evidence>
<dbReference type="Gene3D" id="1.20.1250.20">
    <property type="entry name" value="MFS general substrate transporter like domains"/>
    <property type="match status" value="1"/>
</dbReference>
<name>A0ABX6C1B3_9CHLR</name>
<dbReference type="InterPro" id="IPR010290">
    <property type="entry name" value="TM_effector"/>
</dbReference>
<dbReference type="PROSITE" id="PS50850">
    <property type="entry name" value="MFS"/>
    <property type="match status" value="1"/>
</dbReference>